<dbReference type="InterPro" id="IPR001862">
    <property type="entry name" value="MAC_perforin"/>
</dbReference>
<dbReference type="InterPro" id="IPR036383">
    <property type="entry name" value="TSP1_rpt_sf"/>
</dbReference>
<comment type="subunit">
    <text evidence="11">Homooligomer; about 20 C9 chains oligomerize to give rise to a huge beta-barrel that forms a 100 Angstrom diameter pore in target membranes. Component of the membrane attack complex (MAC), composed of complement C5b, C6, C7, C8A, C8B, C8G and multiple copies of the pore-forming subunit C9.</text>
</comment>
<evidence type="ECO:0000256" key="11">
    <source>
        <dbReference type="ARBA" id="ARBA00093512"/>
    </source>
</evidence>
<dbReference type="GO" id="GO:0006957">
    <property type="term" value="P:complement activation, alternative pathway"/>
    <property type="evidence" value="ECO:0007669"/>
    <property type="project" value="UniProtKB-KW"/>
</dbReference>
<comment type="function">
    <text evidence="10">Pore-forming component of the membrane attack complex (MAC), a multiprotein complex activated by the complement cascade, which inserts into a target cell membrane and forms a pore, leading to target cell membrane rupture and cell lysis. The MAC is initiated by proteolytic cleavage of C5 into complement C5b in response to the classical, alternative, lectin and GZMK complement pathways. The complement pathways consist in a cascade of proteins that leads to phagocytosis and breakdown of pathogens and signaling that strengthens the adaptive immune system. Constitutes the pore-forming subunit of the MAC complex: during MAC assembly, C9 associates with the C5b8 intermediate complex, and polymerizes to complete the pore.</text>
</comment>
<dbReference type="SUPFAM" id="SSF57196">
    <property type="entry name" value="EGF/Laminin"/>
    <property type="match status" value="1"/>
</dbReference>
<feature type="domain" description="MACPF" evidence="13">
    <location>
        <begin position="1"/>
        <end position="110"/>
    </location>
</feature>
<dbReference type="GO" id="GO:0031640">
    <property type="term" value="P:killing of cells of another organism"/>
    <property type="evidence" value="ECO:0007669"/>
    <property type="project" value="UniProtKB-KW"/>
</dbReference>
<keyword evidence="4" id="KW-0964">Secreted</keyword>
<dbReference type="Pfam" id="PF00090">
    <property type="entry name" value="TSP_1"/>
    <property type="match status" value="1"/>
</dbReference>
<keyword evidence="8" id="KW-0391">Immunity</keyword>
<dbReference type="PRINTS" id="PR00764">
    <property type="entry name" value="COMPLEMENTC9"/>
</dbReference>
<dbReference type="GO" id="GO:0005579">
    <property type="term" value="C:membrane attack complex"/>
    <property type="evidence" value="ECO:0007669"/>
    <property type="project" value="InterPro"/>
</dbReference>
<evidence type="ECO:0000313" key="15">
    <source>
        <dbReference type="Proteomes" id="UP000824782"/>
    </source>
</evidence>
<dbReference type="PANTHER" id="PTHR45742">
    <property type="entry name" value="COMPLEMENT COMPONENT C6"/>
    <property type="match status" value="1"/>
</dbReference>
<keyword evidence="8" id="KW-0399">Innate immunity</keyword>
<protein>
    <recommendedName>
        <fullName evidence="3">Complement component C9</fullName>
    </recommendedName>
</protein>
<evidence type="ECO:0000256" key="4">
    <source>
        <dbReference type="ARBA" id="ARBA00022525"/>
    </source>
</evidence>
<keyword evidence="15" id="KW-1185">Reference proteome</keyword>
<dbReference type="GO" id="GO:0005576">
    <property type="term" value="C:extracellular region"/>
    <property type="evidence" value="ECO:0007669"/>
    <property type="project" value="UniProtKB-SubCell"/>
</dbReference>
<evidence type="ECO:0000256" key="3">
    <source>
        <dbReference type="ARBA" id="ARBA00018261"/>
    </source>
</evidence>
<sequence length="240" mass="26838">MCTHGHAHTCMLKENKTVTPVVDDTISFVEGGTLKFATILDEKISKKKGDVNSEDFVDWATSLIDAPSITEKRLSPIYTLVPVDIRDAYIKTKNLERAMEDYLDEYNVCKCQPCQNGGTVVLVDGVCMCQCPLQYKGLACQEVKDKLLEKPTIPVNGGWSCWKPSSSCINGEETRTRTCNNPEPQEGGKPCAGKTTKKVPCQEKARHYANRVFQSLDPEVEHFNITYYKAIDESEDSTQE</sequence>
<keyword evidence="7" id="KW-1015">Disulfide bond</keyword>
<keyword evidence="9" id="KW-0325">Glycoprotein</keyword>
<comment type="caution">
    <text evidence="14">The sequence shown here is derived from an EMBL/GenBank/DDBJ whole genome shotgun (WGS) entry which is preliminary data.</text>
</comment>
<evidence type="ECO:0000313" key="14">
    <source>
        <dbReference type="EMBL" id="KAG8538950.1"/>
    </source>
</evidence>
<dbReference type="Gene3D" id="2.20.100.10">
    <property type="entry name" value="Thrombospondin type-1 (TSP1) repeat"/>
    <property type="match status" value="1"/>
</dbReference>
<gene>
    <name evidence="14" type="ORF">GDO81_021725</name>
</gene>
<dbReference type="SUPFAM" id="SSF82895">
    <property type="entry name" value="TSP-1 type 1 repeat"/>
    <property type="match status" value="1"/>
</dbReference>
<evidence type="ECO:0000256" key="9">
    <source>
        <dbReference type="ARBA" id="ARBA00023180"/>
    </source>
</evidence>
<dbReference type="PANTHER" id="PTHR45742:SF3">
    <property type="entry name" value="COMPLEMENT COMPONENT C9"/>
    <property type="match status" value="1"/>
</dbReference>
<evidence type="ECO:0000256" key="10">
    <source>
        <dbReference type="ARBA" id="ARBA00093294"/>
    </source>
</evidence>
<feature type="region of interest" description="Disordered" evidence="12">
    <location>
        <begin position="173"/>
        <end position="194"/>
    </location>
</feature>
<evidence type="ECO:0000259" key="13">
    <source>
        <dbReference type="PROSITE" id="PS51412"/>
    </source>
</evidence>
<evidence type="ECO:0000256" key="1">
    <source>
        <dbReference type="ARBA" id="ARBA00004370"/>
    </source>
</evidence>
<keyword evidence="8" id="KW-0179">Complement alternate pathway</keyword>
<dbReference type="AlphaFoldDB" id="A0AAV6YVJ3"/>
<keyword evidence="5" id="KW-0204">Cytolysis</keyword>
<evidence type="ECO:0000256" key="6">
    <source>
        <dbReference type="ARBA" id="ARBA00023136"/>
    </source>
</evidence>
<dbReference type="PROSITE" id="PS50092">
    <property type="entry name" value="TSP1"/>
    <property type="match status" value="1"/>
</dbReference>
<dbReference type="InterPro" id="IPR020864">
    <property type="entry name" value="MACPF"/>
</dbReference>
<evidence type="ECO:0000256" key="12">
    <source>
        <dbReference type="SAM" id="MobiDB-lite"/>
    </source>
</evidence>
<dbReference type="InterPro" id="IPR000884">
    <property type="entry name" value="TSP1_rpt"/>
</dbReference>
<dbReference type="EMBL" id="WNYA01017426">
    <property type="protein sequence ID" value="KAG8538950.1"/>
    <property type="molecule type" value="Genomic_DNA"/>
</dbReference>
<dbReference type="PROSITE" id="PS51412">
    <property type="entry name" value="MACPF_2"/>
    <property type="match status" value="1"/>
</dbReference>
<keyword evidence="6" id="KW-0472">Membrane</keyword>
<evidence type="ECO:0000256" key="2">
    <source>
        <dbReference type="ARBA" id="ARBA00004613"/>
    </source>
</evidence>
<reference evidence="14" key="1">
    <citation type="thesis" date="2020" institute="ProQuest LLC" country="789 East Eisenhower Parkway, Ann Arbor, MI, USA">
        <title>Comparative Genomics and Chromosome Evolution.</title>
        <authorList>
            <person name="Mudd A.B."/>
        </authorList>
    </citation>
    <scope>NUCLEOTIDE SEQUENCE</scope>
    <source>
        <strain evidence="14">237g6f4</strain>
        <tissue evidence="14">Blood</tissue>
    </source>
</reference>
<name>A0AAV6YVJ3_ENGPU</name>
<evidence type="ECO:0000256" key="8">
    <source>
        <dbReference type="ARBA" id="ARBA00023162"/>
    </source>
</evidence>
<proteinExistence type="predicted"/>
<accession>A0AAV6YVJ3</accession>
<organism evidence="14 15">
    <name type="scientific">Engystomops pustulosus</name>
    <name type="common">Tungara frog</name>
    <name type="synonym">Physalaemus pustulosus</name>
    <dbReference type="NCBI Taxonomy" id="76066"/>
    <lineage>
        <taxon>Eukaryota</taxon>
        <taxon>Metazoa</taxon>
        <taxon>Chordata</taxon>
        <taxon>Craniata</taxon>
        <taxon>Vertebrata</taxon>
        <taxon>Euteleostomi</taxon>
        <taxon>Amphibia</taxon>
        <taxon>Batrachia</taxon>
        <taxon>Anura</taxon>
        <taxon>Neobatrachia</taxon>
        <taxon>Hyloidea</taxon>
        <taxon>Leptodactylidae</taxon>
        <taxon>Leiuperinae</taxon>
        <taxon>Engystomops</taxon>
    </lineage>
</organism>
<evidence type="ECO:0000256" key="7">
    <source>
        <dbReference type="ARBA" id="ARBA00023157"/>
    </source>
</evidence>
<dbReference type="Gene3D" id="2.10.25.10">
    <property type="entry name" value="Laminin"/>
    <property type="match status" value="1"/>
</dbReference>
<comment type="subcellular location">
    <subcellularLocation>
        <location evidence="1">Membrane</location>
    </subcellularLocation>
    <subcellularLocation>
        <location evidence="2">Secreted</location>
    </subcellularLocation>
</comment>
<evidence type="ECO:0000256" key="5">
    <source>
        <dbReference type="ARBA" id="ARBA00022852"/>
    </source>
</evidence>
<dbReference type="Proteomes" id="UP000824782">
    <property type="component" value="Unassembled WGS sequence"/>
</dbReference>